<dbReference type="InterPro" id="IPR020904">
    <property type="entry name" value="Sc_DH/Rdtase_CS"/>
</dbReference>
<dbReference type="Gene3D" id="3.40.50.720">
    <property type="entry name" value="NAD(P)-binding Rossmann-like Domain"/>
    <property type="match status" value="1"/>
</dbReference>
<accession>A0ABV1GP06</accession>
<dbReference type="InterPro" id="IPR036291">
    <property type="entry name" value="NAD(P)-bd_dom_sf"/>
</dbReference>
<dbReference type="InterPro" id="IPR050259">
    <property type="entry name" value="SDR"/>
</dbReference>
<dbReference type="PRINTS" id="PR00080">
    <property type="entry name" value="SDRFAMILY"/>
</dbReference>
<keyword evidence="2" id="KW-0753">Steroid metabolism</keyword>
<comment type="similarity">
    <text evidence="1">Belongs to the short-chain dehydrogenases/reductases (SDR) family.</text>
</comment>
<keyword evidence="2" id="KW-0443">Lipid metabolism</keyword>
<protein>
    <submittedName>
        <fullName evidence="3">SDR family oxidoreductase</fullName>
        <ecNumber evidence="3">1.-.-.-</ecNumber>
    </submittedName>
</protein>
<comment type="caution">
    <text evidence="3">The sequence shown here is derived from an EMBL/GenBank/DDBJ whole genome shotgun (WGS) entry which is preliminary data.</text>
</comment>
<dbReference type="PANTHER" id="PTHR42879">
    <property type="entry name" value="3-OXOACYL-(ACYL-CARRIER-PROTEIN) REDUCTASE"/>
    <property type="match status" value="1"/>
</dbReference>
<dbReference type="EC" id="1.-.-.-" evidence="3"/>
<evidence type="ECO:0000256" key="1">
    <source>
        <dbReference type="ARBA" id="ARBA00006484"/>
    </source>
</evidence>
<dbReference type="SUPFAM" id="SSF51735">
    <property type="entry name" value="NAD(P)-binding Rossmann-fold domains"/>
    <property type="match status" value="1"/>
</dbReference>
<keyword evidence="4" id="KW-1185">Reference proteome</keyword>
<dbReference type="PANTHER" id="PTHR42879:SF2">
    <property type="entry name" value="3-OXOACYL-[ACYL-CARRIER-PROTEIN] REDUCTASE FABG"/>
    <property type="match status" value="1"/>
</dbReference>
<evidence type="ECO:0000313" key="4">
    <source>
        <dbReference type="Proteomes" id="UP001480973"/>
    </source>
</evidence>
<organism evidence="3 4">
    <name type="scientific">Lachnospira intestinalis</name>
    <dbReference type="NCBI Taxonomy" id="3133158"/>
    <lineage>
        <taxon>Bacteria</taxon>
        <taxon>Bacillati</taxon>
        <taxon>Bacillota</taxon>
        <taxon>Clostridia</taxon>
        <taxon>Lachnospirales</taxon>
        <taxon>Lachnospiraceae</taxon>
        <taxon>Lachnospira</taxon>
    </lineage>
</organism>
<dbReference type="Proteomes" id="UP001480973">
    <property type="component" value="Unassembled WGS sequence"/>
</dbReference>
<dbReference type="CDD" id="cd05233">
    <property type="entry name" value="SDR_c"/>
    <property type="match status" value="1"/>
</dbReference>
<keyword evidence="3" id="KW-0560">Oxidoreductase</keyword>
<gene>
    <name evidence="3" type="ORF">WMO38_08835</name>
</gene>
<evidence type="ECO:0000313" key="3">
    <source>
        <dbReference type="EMBL" id="MEQ2535218.1"/>
    </source>
</evidence>
<reference evidence="3 4" key="1">
    <citation type="submission" date="2024-03" db="EMBL/GenBank/DDBJ databases">
        <title>Human intestinal bacterial collection.</title>
        <authorList>
            <person name="Pauvert C."/>
            <person name="Hitch T.C.A."/>
            <person name="Clavel T."/>
        </authorList>
    </citation>
    <scope>NUCLEOTIDE SEQUENCE [LARGE SCALE GENOMIC DNA]</scope>
    <source>
        <strain evidence="3 4">CLA-JM-H10</strain>
    </source>
</reference>
<dbReference type="Pfam" id="PF13561">
    <property type="entry name" value="adh_short_C2"/>
    <property type="match status" value="1"/>
</dbReference>
<dbReference type="InterPro" id="IPR002347">
    <property type="entry name" value="SDR_fam"/>
</dbReference>
<name>A0ABV1GP06_9FIRM</name>
<dbReference type="PROSITE" id="PS00061">
    <property type="entry name" value="ADH_SHORT"/>
    <property type="match status" value="1"/>
</dbReference>
<proteinExistence type="inferred from homology"/>
<dbReference type="EMBL" id="JBBMES010000008">
    <property type="protein sequence ID" value="MEQ2535218.1"/>
    <property type="molecule type" value="Genomic_DNA"/>
</dbReference>
<sequence length="259" mass="27556">MGIFTGKTAIITGGGKAKSIGYGIATAYAKEGANLVLTGRNEQKLIDAKEELEKLYGVNVLAVQADVNSNQESEQSVKNVVAKAVKEFGRIDVLINNAQASASGVPLAEHTLEQFNLAIYSGLYAAFLYMRECYPYLKETKGSVINFASGAGLFGNAGQASYAAAKEGIRGLSRVAATEWGKDGINVNIVCPLAFTAQLENFKAAYPEAYEKNLKAVPAGRFGDPEQDIGRVCVHLGSPDFKYMSGETITLEGGLGQRP</sequence>
<dbReference type="PRINTS" id="PR00081">
    <property type="entry name" value="GDHRDH"/>
</dbReference>
<dbReference type="GO" id="GO:0016491">
    <property type="term" value="F:oxidoreductase activity"/>
    <property type="evidence" value="ECO:0007669"/>
    <property type="project" value="UniProtKB-KW"/>
</dbReference>
<evidence type="ECO:0000256" key="2">
    <source>
        <dbReference type="ARBA" id="ARBA00023221"/>
    </source>
</evidence>